<organism evidence="9 10">
    <name type="scientific">Mesobacillus campisalis</name>
    <dbReference type="NCBI Taxonomy" id="1408103"/>
    <lineage>
        <taxon>Bacteria</taxon>
        <taxon>Bacillati</taxon>
        <taxon>Bacillota</taxon>
        <taxon>Bacilli</taxon>
        <taxon>Bacillales</taxon>
        <taxon>Bacillaceae</taxon>
        <taxon>Mesobacillus</taxon>
    </lineage>
</organism>
<evidence type="ECO:0000256" key="4">
    <source>
        <dbReference type="ARBA" id="ARBA00022723"/>
    </source>
</evidence>
<evidence type="ECO:0000256" key="2">
    <source>
        <dbReference type="ARBA" id="ARBA00022448"/>
    </source>
</evidence>
<name>A0A0M2SW56_9BACI</name>
<dbReference type="InterPro" id="IPR051829">
    <property type="entry name" value="Multiheme_Cytochr_ET"/>
</dbReference>
<keyword evidence="10" id="KW-1185">Reference proteome</keyword>
<evidence type="ECO:0000256" key="3">
    <source>
        <dbReference type="ARBA" id="ARBA00022617"/>
    </source>
</evidence>
<evidence type="ECO:0000313" key="9">
    <source>
        <dbReference type="EMBL" id="KKK38809.1"/>
    </source>
</evidence>
<evidence type="ECO:0000256" key="6">
    <source>
        <dbReference type="ARBA" id="ARBA00022982"/>
    </source>
</evidence>
<dbReference type="Proteomes" id="UP000034166">
    <property type="component" value="Unassembled WGS sequence"/>
</dbReference>
<dbReference type="Gene3D" id="1.10.1130.10">
    <property type="entry name" value="Flavocytochrome C3, Chain A"/>
    <property type="match status" value="1"/>
</dbReference>
<keyword evidence="3" id="KW-0349">Heme</keyword>
<evidence type="ECO:0000259" key="8">
    <source>
        <dbReference type="Pfam" id="PF03264"/>
    </source>
</evidence>
<evidence type="ECO:0000313" key="10">
    <source>
        <dbReference type="Proteomes" id="UP000034166"/>
    </source>
</evidence>
<dbReference type="EMBL" id="LAYY01000006">
    <property type="protein sequence ID" value="KKK38809.1"/>
    <property type="molecule type" value="Genomic_DNA"/>
</dbReference>
<dbReference type="Pfam" id="PF03264">
    <property type="entry name" value="Cytochrom_NNT"/>
    <property type="match status" value="1"/>
</dbReference>
<dbReference type="RefSeq" id="WP_046523112.1">
    <property type="nucleotide sequence ID" value="NZ_LAYY01000006.1"/>
</dbReference>
<dbReference type="InterPro" id="IPR038266">
    <property type="entry name" value="NapC/NirT_cytc_sf"/>
</dbReference>
<comment type="subcellular location">
    <subcellularLocation>
        <location evidence="1">Cell envelope</location>
    </subcellularLocation>
</comment>
<protein>
    <submittedName>
        <fullName evidence="9">NapC/NirT cytochrome c domain protein</fullName>
    </submittedName>
</protein>
<dbReference type="GO" id="GO:0030313">
    <property type="term" value="C:cell envelope"/>
    <property type="evidence" value="ECO:0007669"/>
    <property type="project" value="UniProtKB-SubCell"/>
</dbReference>
<keyword evidence="5" id="KW-0732">Signal</keyword>
<evidence type="ECO:0000256" key="7">
    <source>
        <dbReference type="ARBA" id="ARBA00023004"/>
    </source>
</evidence>
<dbReference type="InterPro" id="IPR036280">
    <property type="entry name" value="Multihaem_cyt_sf"/>
</dbReference>
<dbReference type="AlphaFoldDB" id="A0A0M2SW56"/>
<evidence type="ECO:0000256" key="1">
    <source>
        <dbReference type="ARBA" id="ARBA00004196"/>
    </source>
</evidence>
<keyword evidence="7" id="KW-0408">Iron</keyword>
<gene>
    <name evidence="9" type="ORF">WQ57_07485</name>
</gene>
<keyword evidence="4" id="KW-0479">Metal-binding</keyword>
<dbReference type="PATRIC" id="fig|1408103.3.peg.1685"/>
<dbReference type="PANTHER" id="PTHR35038:SF8">
    <property type="entry name" value="C-TYPE POLYHEME CYTOCHROME OMCC"/>
    <property type="match status" value="1"/>
</dbReference>
<dbReference type="SUPFAM" id="SSF48695">
    <property type="entry name" value="Multiheme cytochromes"/>
    <property type="match status" value="2"/>
</dbReference>
<keyword evidence="2" id="KW-0813">Transport</keyword>
<accession>A0A0M2SW56</accession>
<dbReference type="InterPro" id="IPR005126">
    <property type="entry name" value="NapC/NirT_cyt_c_N"/>
</dbReference>
<dbReference type="Gene3D" id="1.10.3820.10">
    <property type="entry name" value="Di-heme elbow motif domain"/>
    <property type="match status" value="1"/>
</dbReference>
<dbReference type="OrthoDB" id="9791652at2"/>
<dbReference type="GO" id="GO:0046872">
    <property type="term" value="F:metal ion binding"/>
    <property type="evidence" value="ECO:0007669"/>
    <property type="project" value="UniProtKB-KW"/>
</dbReference>
<evidence type="ECO:0000256" key="5">
    <source>
        <dbReference type="ARBA" id="ARBA00022729"/>
    </source>
</evidence>
<comment type="caution">
    <text evidence="9">The sequence shown here is derived from an EMBL/GenBank/DDBJ whole genome shotgun (WGS) entry which is preliminary data.</text>
</comment>
<dbReference type="PANTHER" id="PTHR35038">
    <property type="entry name" value="DISSIMILATORY SULFITE REDUCTASE SIRA"/>
    <property type="match status" value="1"/>
</dbReference>
<feature type="domain" description="NapC/NirT cytochrome c N-terminal" evidence="8">
    <location>
        <begin position="25"/>
        <end position="160"/>
    </location>
</feature>
<sequence length="394" mass="44299">MMEEHNDNRTAPPRFRGKWSKFGALTLLFLVIFFMVGYAGHEGSSSSKFCASCHEMKPEYYTWHNSSHSEVACVDCHTEPGAENIAKSKVNTVEQAIKKKMQTYEAPIRMPSEITDASCEKCHNVYNRNFTVTGDLIIPHDRHKDEGISCIQCHSGVAHGKIADRKMTFQADYAKWDDKTGQLAMADPKYVKPNMDTCMDCHKARKITTECSACHTTGMVPETHKEDSFASKHGLDANEDLASCNGCHQDMSDEPLTGYEEISPIDKYLKQDKKQAAKNHLNYAKENTFCIDCHEVRPESHDKQFISSHGTLAEKNQESCMACHDVKKSAHATTTPTSTSKVYCASCHPSTHSQNKKWRERHPVPISPNQKLTQTCYTCHAEPKCASCHQEGKL</sequence>
<keyword evidence="6" id="KW-0249">Electron transport</keyword>
<reference evidence="9 10" key="1">
    <citation type="submission" date="2015-04" db="EMBL/GenBank/DDBJ databases">
        <title>Taxonomic description and genome sequence of Bacillus campisalis sp. nov., a novel member of the genus Bacillus isolated from solar saltern.</title>
        <authorList>
            <person name="Mathan Kumar R."/>
            <person name="Kaur G."/>
            <person name="Kumar A."/>
            <person name="Singh N.K."/>
            <person name="Kaur N."/>
            <person name="Kumar N."/>
            <person name="Mayilraj S."/>
        </authorList>
    </citation>
    <scope>NUCLEOTIDE SEQUENCE [LARGE SCALE GENOMIC DNA]</scope>
    <source>
        <strain evidence="9 10">SA2-6</strain>
    </source>
</reference>
<proteinExistence type="predicted"/>